<name>A0A0D7BA12_9AGAR</name>
<reference evidence="1 2" key="1">
    <citation type="journal article" date="2015" name="Fungal Genet. Biol.">
        <title>Evolution of novel wood decay mechanisms in Agaricales revealed by the genome sequences of Fistulina hepatica and Cylindrobasidium torrendii.</title>
        <authorList>
            <person name="Floudas D."/>
            <person name="Held B.W."/>
            <person name="Riley R."/>
            <person name="Nagy L.G."/>
            <person name="Koehler G."/>
            <person name="Ransdell A.S."/>
            <person name="Younus H."/>
            <person name="Chow J."/>
            <person name="Chiniquy J."/>
            <person name="Lipzen A."/>
            <person name="Tritt A."/>
            <person name="Sun H."/>
            <person name="Haridas S."/>
            <person name="LaButti K."/>
            <person name="Ohm R.A."/>
            <person name="Kues U."/>
            <person name="Blanchette R.A."/>
            <person name="Grigoriev I.V."/>
            <person name="Minto R.E."/>
            <person name="Hibbett D.S."/>
        </authorList>
    </citation>
    <scope>NUCLEOTIDE SEQUENCE [LARGE SCALE GENOMIC DNA]</scope>
    <source>
        <strain evidence="1 2">FP15055 ss-10</strain>
    </source>
</reference>
<dbReference type="AlphaFoldDB" id="A0A0D7BA12"/>
<evidence type="ECO:0000313" key="1">
    <source>
        <dbReference type="EMBL" id="KIY67383.1"/>
    </source>
</evidence>
<organism evidence="1 2">
    <name type="scientific">Cylindrobasidium torrendii FP15055 ss-10</name>
    <dbReference type="NCBI Taxonomy" id="1314674"/>
    <lineage>
        <taxon>Eukaryota</taxon>
        <taxon>Fungi</taxon>
        <taxon>Dikarya</taxon>
        <taxon>Basidiomycota</taxon>
        <taxon>Agaricomycotina</taxon>
        <taxon>Agaricomycetes</taxon>
        <taxon>Agaricomycetidae</taxon>
        <taxon>Agaricales</taxon>
        <taxon>Marasmiineae</taxon>
        <taxon>Physalacriaceae</taxon>
        <taxon>Cylindrobasidium</taxon>
    </lineage>
</organism>
<gene>
    <name evidence="1" type="ORF">CYLTODRAFT_422566</name>
</gene>
<protein>
    <submittedName>
        <fullName evidence="1">Uncharacterized protein</fullName>
    </submittedName>
</protein>
<keyword evidence="2" id="KW-1185">Reference proteome</keyword>
<dbReference type="EMBL" id="KN880527">
    <property type="protein sequence ID" value="KIY67383.1"/>
    <property type="molecule type" value="Genomic_DNA"/>
</dbReference>
<proteinExistence type="predicted"/>
<sequence length="68" mass="7867">MTRALKRLSTWSSFVLDQFCCSFGLVSSSTVIVFQCMCWKNIDQFRRIQEVYVCPGCIADVEEFTADR</sequence>
<dbReference type="Proteomes" id="UP000054007">
    <property type="component" value="Unassembled WGS sequence"/>
</dbReference>
<accession>A0A0D7BA12</accession>
<evidence type="ECO:0000313" key="2">
    <source>
        <dbReference type="Proteomes" id="UP000054007"/>
    </source>
</evidence>